<feature type="compositionally biased region" description="Polar residues" evidence="1">
    <location>
        <begin position="1298"/>
        <end position="1308"/>
    </location>
</feature>
<sequence>MEGKPAGGDGVIPDDASQDSQVNMTEEENNMDQMMIKSIGIDRFCSADASHDTILTTMYDTGESSYGKGYFLQPLAEDVDCTMGIPMCNDVILMRHHEKYHCESAIPSLFTHFLECGTAVRYVHDFSIYTPTCDRMVPLDQLGRLFQTMVLVGKVKLVSTVMDDDQIQKEIQQLLVNGVSPDHVRVKQGKKSKTIGVRITIVDFFFDHGTEIADIPALYVVSEHDIYYRLDKVAARYLANFETFIVVFNLAASMAKAYQRNRNCALNDVVTDAAAADNPALNIWGDPLHIPGFTEVDVYKTIEVLYKECLYQHIFLQPCRTAVEDIRMGIFPESAFITGDIDGIMARDVSGSLESPSSHMSSEILSPFPQMTADTMVQSGSFGHGDHTVNVKNAKYIDSGVLMMDILETMRDHQPLYFFDEEFVLPEHSTAYSLIEKYNNAVYPSFVSADGMPMKRPWFGGFYRQYEPDVMPVTWMEPAEVTKPTKPTKAQKTQNAQKGPKALKGAKASEGTSPPGSPQLPEIKSKVSGRIIKRTTKLTEPEDRARPSAEDQSGSSKRANTTAVVDEATLRKQKMLIEKEKMCNALLLPVDFDYCAYNTTSELSGDEAGNDPVALLNDFELELKDARYYPRDLPLRTLRFYGADDLLDIAFVCRNFSTSSSVMEPALPKFTFEELERNLLHATSVDLYKPLDPSTFVFGKPDCLCLLLKQENGCFSKLGKIQAKLEGLHVGIIRPLLDYCRFEGFEFRLMLLREQCDIPDRKRDNFEKEIIAAVQDTETLVHFLTTHGGCLYRGRFKSTLPESYSPMPYINGIRWNKRFKQVERLLSALKSHKYTNAGHEYRQDAVVIKLDKRLASVPIDIMIEGRKRLTEYSAIYPSNVFEVLPTFNRKFKIWPPEIPTRKEAEPSKIINKLNQKLDGYLRSAFFVEQITKAPEVEIEYGFQEPLGLLKADIVMRPEMITSFTWAFLLRIYLFYAFYTCRHKYVFKLNTTTGGEMPQSGINSIDEEDDEDDDFPTENPLKNKLMDFTTDIEKGAQIKRRRGTKRERIASSDFEDEDDEEEDEGDDEDDVYQEDVDEVGRMNRRRGWGNNRYSPYYDFELDWYPDEERIKHMFQGAIAADAMKIIFEKMRKVSFYELEARDRLLLLRWLGELLTSRANAKRYVDQRNDEFYALKLLITKADGVQNPSNANSEAQGDDSERGEGDDTSGATGKNDSEDVNTPRDKPNKKNGTSTANTIQVKTEDHNGHDPASETIVKTDEQESKQNGANTATANPKAVKVENDIKDGDDNSTDDADSNVKTADVSQNPLVSDMTRKKKPREIMRDLAELEERYMQTNYHLGRDRFYNDYYYFGSDLGCRIYVRTLPSIRFTAQRVALRSKQLRTPSFTADKFKFNINDYAKQLEENRVFETDGKRGRHKRSDGKDSGPDVKDMDQSLNKDGSVANTPRGNGEETNAPAAKDESNPQMVKRKKQKGRKPKITKPYLRRSREFFDRQPTDFANVQEYIKYLINIPPRLCWAVMDNPKEVRMFIERLSPMTTNERALQAKLSMMEVEMKRLSVVETERIECWKAPTIQGQVLTTLLCGLEAFIPKILGMLGSTLMRYNSLSKIPCGMENNNDEKKNACQENGVGDVNANTVPFVRSTEDKQGQNDKYADSQVAVRIGSHLYRGIINANEMLMQFINTSVRQMLAGCCGNMMGVASQVMTVMEIIILIESLLHLYCDSETWARNRFGWQQQIELLYQELIEHFPDVGDGYSFKGNCECMIRLAGTALKQQERILVRIVEEIGIWFHYVYIFNMDRINLLQRYRLSFNSAIDIQRPTLICQYLSNLDQQSVVYLFGGYREWLLSLYRNDAFPRDLFDEMLREYLGDELGEDDVVLEILENVEPKVPMETLEGYIESVWFFEVPGFGKIARCVIRSVEYDIDINGVSKEVEEGHLVPYLQHLDDTTRDEDDDPEQWDRPPRGNARKSQNFVVYAPLDSVDRECEFILPMEFVKKYLSHTWRHSMQCMWRGEKAQVIRVCYGLADIWHMLEIDTDNGIHMVNLWDVTPV</sequence>
<reference evidence="2 3" key="1">
    <citation type="journal article" date="2007" name="PLoS Pathog.">
        <title>Genome sequence of Babesia bovis and comparative analysis of apicomplexan hemoprotozoa.</title>
        <authorList>
            <person name="Brayton K.A."/>
            <person name="Lau A.O.T."/>
            <person name="Herndon D.R."/>
            <person name="Hannick L."/>
            <person name="Kappmeyer L.S."/>
            <person name="Berens S.J."/>
            <person name="Bidwell S.L."/>
            <person name="Brown W.C."/>
            <person name="Crabtree J."/>
            <person name="Fadrosh D."/>
            <person name="Feldblum T."/>
            <person name="Forberger H.A."/>
            <person name="Haas B.J."/>
            <person name="Howell J.M."/>
            <person name="Khouri H."/>
            <person name="Koo H."/>
            <person name="Mann D.J."/>
            <person name="Norimine J."/>
            <person name="Paulsen I.T."/>
            <person name="Radune D."/>
            <person name="Ren Q."/>
            <person name="Smith R.K. Jr."/>
            <person name="Suarez C.E."/>
            <person name="White O."/>
            <person name="Wortman J.R."/>
            <person name="Knowles D.P. Jr."/>
            <person name="McElwain T.F."/>
            <person name="Nene V.M."/>
        </authorList>
    </citation>
    <scope>NUCLEOTIDE SEQUENCE [LARGE SCALE GENOMIC DNA]</scope>
    <source>
        <strain evidence="2">T2Bo</strain>
    </source>
</reference>
<comment type="caution">
    <text evidence="2">The sequence shown here is derived from an EMBL/GenBank/DDBJ whole genome shotgun (WGS) entry which is preliminary data.</text>
</comment>
<reference evidence="3" key="3">
    <citation type="journal article" date="2021" name="Int. J. Parasitol.">
        <title>Comparative analysis of gene expression between Babesia bovis blood stages and kinetes allowed by improved genome annotation.</title>
        <authorList>
            <person name="Ueti M.W."/>
            <person name="Johnson W.C."/>
            <person name="Kappmeyer L.S."/>
            <person name="Herndon D.R."/>
            <person name="Mousel M.R."/>
            <person name="Reif K.E."/>
            <person name="Taus N.S."/>
            <person name="Ifeonu O.O."/>
            <person name="Silva J.C."/>
            <person name="Suarez C.E."/>
            <person name="Brayton K.A."/>
        </authorList>
    </citation>
    <scope>NUCLEOTIDE SEQUENCE [LARGE SCALE GENOMIC DNA]</scope>
</reference>
<feature type="compositionally biased region" description="Basic and acidic residues" evidence="1">
    <location>
        <begin position="1240"/>
        <end position="1262"/>
    </location>
</feature>
<proteinExistence type="predicted"/>
<dbReference type="InParanoid" id="A7AWC2"/>
<dbReference type="GeneID" id="5477134"/>
<evidence type="ECO:0000313" key="3">
    <source>
        <dbReference type="Proteomes" id="UP000002173"/>
    </source>
</evidence>
<feature type="compositionally biased region" description="Polar residues" evidence="1">
    <location>
        <begin position="1434"/>
        <end position="1447"/>
    </location>
</feature>
<feature type="region of interest" description="Disordered" evidence="1">
    <location>
        <begin position="1183"/>
        <end position="1316"/>
    </location>
</feature>
<dbReference type="OMA" id="DQRNDEF"/>
<feature type="region of interest" description="Disordered" evidence="1">
    <location>
        <begin position="995"/>
        <end position="1021"/>
    </location>
</feature>
<dbReference type="STRING" id="5865.A7AWC2"/>
<feature type="compositionally biased region" description="Low complexity" evidence="1">
    <location>
        <begin position="482"/>
        <end position="498"/>
    </location>
</feature>
<keyword evidence="3" id="KW-1185">Reference proteome</keyword>
<name>A7AWC2_BABBO</name>
<feature type="compositionally biased region" description="Polar residues" evidence="1">
    <location>
        <begin position="550"/>
        <end position="562"/>
    </location>
</feature>
<feature type="compositionally biased region" description="Acidic residues" evidence="1">
    <location>
        <begin position="1004"/>
        <end position="1015"/>
    </location>
</feature>
<feature type="region of interest" description="Disordered" evidence="1">
    <location>
        <begin position="1945"/>
        <end position="1966"/>
    </location>
</feature>
<feature type="compositionally biased region" description="Basic and acidic residues" evidence="1">
    <location>
        <begin position="537"/>
        <end position="549"/>
    </location>
</feature>
<evidence type="ECO:0000256" key="1">
    <source>
        <dbReference type="SAM" id="MobiDB-lite"/>
    </source>
</evidence>
<protein>
    <submittedName>
        <fullName evidence="2">Uncharacterized protein</fullName>
    </submittedName>
</protein>
<dbReference type="EMBL" id="AAXT01000005">
    <property type="protein sequence ID" value="EDO05350.1"/>
    <property type="molecule type" value="Genomic_DNA"/>
</dbReference>
<feature type="compositionally biased region" description="Polar residues" evidence="1">
    <location>
        <begin position="1263"/>
        <end position="1272"/>
    </location>
</feature>
<organism evidence="2 3">
    <name type="scientific">Babesia bovis</name>
    <dbReference type="NCBI Taxonomy" id="5865"/>
    <lineage>
        <taxon>Eukaryota</taxon>
        <taxon>Sar</taxon>
        <taxon>Alveolata</taxon>
        <taxon>Apicomplexa</taxon>
        <taxon>Aconoidasida</taxon>
        <taxon>Piroplasmida</taxon>
        <taxon>Babesiidae</taxon>
        <taxon>Babesia</taxon>
    </lineage>
</organism>
<reference evidence="3" key="2">
    <citation type="journal article" date="2020" name="Data Brief">
        <title>Transcriptome dataset of Babesia bovis life stages within vertebrate and invertebrate hosts.</title>
        <authorList>
            <person name="Ueti M.W."/>
            <person name="Johnson W.C."/>
            <person name="Kappmeyer L.S."/>
            <person name="Herndon D.R."/>
            <person name="Mousel M.R."/>
            <person name="Reif K.E."/>
            <person name="Taus N.S."/>
            <person name="Ifeonu O.O."/>
            <person name="Silva J.C."/>
            <person name="Suarez C.E."/>
            <person name="Brayton K.A."/>
        </authorList>
    </citation>
    <scope>NUCLEOTIDE SEQUENCE [LARGE SCALE GENOMIC DNA]</scope>
</reference>
<feature type="compositionally biased region" description="Acidic residues" evidence="1">
    <location>
        <begin position="1052"/>
        <end position="1072"/>
    </location>
</feature>
<dbReference type="RefSeq" id="XP_001608918.1">
    <property type="nucleotide sequence ID" value="XM_001608868.1"/>
</dbReference>
<dbReference type="VEuPathDB" id="PiroplasmaDB:BBOV_I002680"/>
<feature type="region of interest" description="Disordered" evidence="1">
    <location>
        <begin position="1406"/>
        <end position="1482"/>
    </location>
</feature>
<feature type="region of interest" description="Disordered" evidence="1">
    <location>
        <begin position="1"/>
        <end position="20"/>
    </location>
</feature>
<feature type="compositionally biased region" description="Basic and acidic residues" evidence="1">
    <location>
        <begin position="1277"/>
        <end position="1287"/>
    </location>
</feature>
<feature type="region of interest" description="Disordered" evidence="1">
    <location>
        <begin position="481"/>
        <end position="562"/>
    </location>
</feature>
<evidence type="ECO:0000313" key="2">
    <source>
        <dbReference type="EMBL" id="EDO05350.1"/>
    </source>
</evidence>
<feature type="compositionally biased region" description="Polar residues" evidence="1">
    <location>
        <begin position="1184"/>
        <end position="1193"/>
    </location>
</feature>
<feature type="compositionally biased region" description="Basic residues" evidence="1">
    <location>
        <begin position="1467"/>
        <end position="1482"/>
    </location>
</feature>
<feature type="compositionally biased region" description="Gly residues" evidence="1">
    <location>
        <begin position="1"/>
        <end position="10"/>
    </location>
</feature>
<feature type="compositionally biased region" description="Polar residues" evidence="1">
    <location>
        <begin position="1228"/>
        <end position="1239"/>
    </location>
</feature>
<feature type="compositionally biased region" description="Basic and acidic residues" evidence="1">
    <location>
        <begin position="1421"/>
        <end position="1433"/>
    </location>
</feature>
<feature type="compositionally biased region" description="Basic and acidic residues" evidence="1">
    <location>
        <begin position="1213"/>
        <end position="1226"/>
    </location>
</feature>
<dbReference type="eggNOG" id="ENOG502SFEP">
    <property type="taxonomic scope" value="Eukaryota"/>
</dbReference>
<dbReference type="Proteomes" id="UP000002173">
    <property type="component" value="Unassembled WGS sequence"/>
</dbReference>
<accession>A7AWC2</accession>
<feature type="region of interest" description="Disordered" evidence="1">
    <location>
        <begin position="1037"/>
        <end position="1072"/>
    </location>
</feature>
<gene>
    <name evidence="2" type="ORF">BBOV_I002680</name>
</gene>
<dbReference type="KEGG" id="bbo:BBOV_I002680"/>